<dbReference type="InterPro" id="IPR036188">
    <property type="entry name" value="FAD/NAD-bd_sf"/>
</dbReference>
<keyword evidence="5" id="KW-0670">Pyruvate</keyword>
<dbReference type="InterPro" id="IPR017900">
    <property type="entry name" value="4Fe4S_Fe_S_CS"/>
</dbReference>
<keyword evidence="1" id="KW-0479">Metal-binding</keyword>
<dbReference type="SUPFAM" id="SSF46548">
    <property type="entry name" value="alpha-helical ferredoxin"/>
    <property type="match status" value="1"/>
</dbReference>
<dbReference type="InterPro" id="IPR009051">
    <property type="entry name" value="Helical_ferredxn"/>
</dbReference>
<dbReference type="PANTHER" id="PTHR42783:SF3">
    <property type="entry name" value="GLUTAMATE SYNTHASE [NADPH] SMALL CHAIN-RELATED"/>
    <property type="match status" value="1"/>
</dbReference>
<gene>
    <name evidence="5" type="ORF">SAMN04487931_11239</name>
</gene>
<dbReference type="GO" id="GO:0046872">
    <property type="term" value="F:metal ion binding"/>
    <property type="evidence" value="ECO:0007669"/>
    <property type="project" value="UniProtKB-KW"/>
</dbReference>
<dbReference type="GO" id="GO:0016491">
    <property type="term" value="F:oxidoreductase activity"/>
    <property type="evidence" value="ECO:0007669"/>
    <property type="project" value="InterPro"/>
</dbReference>
<evidence type="ECO:0000259" key="4">
    <source>
        <dbReference type="PROSITE" id="PS51379"/>
    </source>
</evidence>
<reference evidence="6" key="1">
    <citation type="submission" date="2016-10" db="EMBL/GenBank/DDBJ databases">
        <authorList>
            <person name="Varghese N."/>
            <person name="Submissions S."/>
        </authorList>
    </citation>
    <scope>NUCLEOTIDE SEQUENCE [LARGE SCALE GENOMIC DNA]</scope>
    <source>
        <strain evidence="6">DSM 3384</strain>
    </source>
</reference>
<dbReference type="GO" id="GO:0051536">
    <property type="term" value="F:iron-sulfur cluster binding"/>
    <property type="evidence" value="ECO:0007669"/>
    <property type="project" value="UniProtKB-KW"/>
</dbReference>
<accession>A0A1H2JFJ9</accession>
<organism evidence="5 6">
    <name type="scientific">Desulfobacula phenolica</name>
    <dbReference type="NCBI Taxonomy" id="90732"/>
    <lineage>
        <taxon>Bacteria</taxon>
        <taxon>Pseudomonadati</taxon>
        <taxon>Thermodesulfobacteriota</taxon>
        <taxon>Desulfobacteria</taxon>
        <taxon>Desulfobacterales</taxon>
        <taxon>Desulfobacteraceae</taxon>
        <taxon>Desulfobacula</taxon>
    </lineage>
</organism>
<keyword evidence="2" id="KW-0408">Iron</keyword>
<dbReference type="InterPro" id="IPR017896">
    <property type="entry name" value="4Fe4S_Fe-S-bd"/>
</dbReference>
<dbReference type="SUPFAM" id="SSF54862">
    <property type="entry name" value="4Fe-4S ferredoxins"/>
    <property type="match status" value="1"/>
</dbReference>
<dbReference type="Pfam" id="PF00037">
    <property type="entry name" value="Fer4"/>
    <property type="match status" value="1"/>
</dbReference>
<feature type="domain" description="4Fe-4S ferredoxin-type" evidence="4">
    <location>
        <begin position="565"/>
        <end position="594"/>
    </location>
</feature>
<dbReference type="InterPro" id="IPR028261">
    <property type="entry name" value="DPD_II"/>
</dbReference>
<dbReference type="PANTHER" id="PTHR42783">
    <property type="entry name" value="GLUTAMATE SYNTHASE [NADPH] SMALL CHAIN"/>
    <property type="match status" value="1"/>
</dbReference>
<dbReference type="PROSITE" id="PS00198">
    <property type="entry name" value="4FE4S_FER_1"/>
    <property type="match status" value="1"/>
</dbReference>
<protein>
    <submittedName>
        <fullName evidence="5">2-oxoacid:acceptor oxidoreductase, delta subunit, pyruvate/2-ketoisovalerate family</fullName>
    </submittedName>
</protein>
<dbReference type="Pfam" id="PF14691">
    <property type="entry name" value="Fer4_20"/>
    <property type="match status" value="1"/>
</dbReference>
<dbReference type="Proteomes" id="UP000199608">
    <property type="component" value="Unassembled WGS sequence"/>
</dbReference>
<dbReference type="Gene3D" id="3.30.70.20">
    <property type="match status" value="1"/>
</dbReference>
<keyword evidence="6" id="KW-1185">Reference proteome</keyword>
<dbReference type="SUPFAM" id="SSF51971">
    <property type="entry name" value="Nucleotide-binding domain"/>
    <property type="match status" value="1"/>
</dbReference>
<dbReference type="Pfam" id="PF07992">
    <property type="entry name" value="Pyr_redox_2"/>
    <property type="match status" value="1"/>
</dbReference>
<keyword evidence="3" id="KW-0411">Iron-sulfur</keyword>
<dbReference type="EMBL" id="FNLL01000012">
    <property type="protein sequence ID" value="SDU55192.1"/>
    <property type="molecule type" value="Genomic_DNA"/>
</dbReference>
<dbReference type="RefSeq" id="WP_139169062.1">
    <property type="nucleotide sequence ID" value="NZ_FNLL01000012.1"/>
</dbReference>
<dbReference type="Gene3D" id="1.10.1060.10">
    <property type="entry name" value="Alpha-helical ferredoxin"/>
    <property type="match status" value="1"/>
</dbReference>
<dbReference type="PRINTS" id="PR00419">
    <property type="entry name" value="ADXRDTASE"/>
</dbReference>
<dbReference type="Gene3D" id="3.50.50.60">
    <property type="entry name" value="FAD/NAD(P)-binding domain"/>
    <property type="match status" value="2"/>
</dbReference>
<dbReference type="InterPro" id="IPR023753">
    <property type="entry name" value="FAD/NAD-binding_dom"/>
</dbReference>
<evidence type="ECO:0000256" key="1">
    <source>
        <dbReference type="ARBA" id="ARBA00022723"/>
    </source>
</evidence>
<evidence type="ECO:0000313" key="6">
    <source>
        <dbReference type="Proteomes" id="UP000199608"/>
    </source>
</evidence>
<dbReference type="PROSITE" id="PS51379">
    <property type="entry name" value="4FE4S_FER_2"/>
    <property type="match status" value="1"/>
</dbReference>
<evidence type="ECO:0000313" key="5">
    <source>
        <dbReference type="EMBL" id="SDU55192.1"/>
    </source>
</evidence>
<evidence type="ECO:0000256" key="3">
    <source>
        <dbReference type="ARBA" id="ARBA00023014"/>
    </source>
</evidence>
<evidence type="ECO:0000256" key="2">
    <source>
        <dbReference type="ARBA" id="ARBA00023004"/>
    </source>
</evidence>
<name>A0A1H2JFJ9_9BACT</name>
<dbReference type="AlphaFoldDB" id="A0A1H2JFJ9"/>
<proteinExistence type="predicted"/>
<sequence>MSKRKQIFYEASQVPDRVVSQRTMLWNKTGVKRYMRPVYRRLTPPCNNACPAGNDIEGFIRLAEKKDFFGALKLIKEENPFSGVCGRVCFHSCENACNRGQYDHSVAIHAIERFVSDHGMKDFKPQKLFSSSGKRVAVVGSGPAGLSCAYHLARFGHAVTVFEKNDKPGGILRYGIPEYRLPKDILDLEIADIVGLGVEIDCKTTIGKDISWNKLNEFDAVFIATGCYKEKQIFDVKKGVKGFFSSLSYLRKTVKKELKKSGRITAVIGGDNAAIACARTALRFGSSVTLFYQGTRDKMPAFEEDILDAQKEGVEFQFLVHPVDLIVKWGKVKELKLEKTTLGNPDSTGRKSIEPVPGSEFSFKTDMVITAMDKTADFDLLPQSLNPDSSNPDLLKIKIDEFGRTSLEKVFAGGCAASNEYNIDEYNIAEAIGSGKSTACAIDASLSGQDINEIKDQICIGNTQRVSAIRYCAVKSVAKPQNILKNVVLFEDINTAYFDRKARSGEEKLNVQERLKGFDEVCKSLSLSSALAETERCFHCGVCMECDNCVKFCPDMSVIKREKASGYDIDLDYCKGCGICVNECPRSAMSMEKEI</sequence>